<accession>A0A0X8JJU9</accession>
<dbReference type="EMBL" id="CP014229">
    <property type="protein sequence ID" value="AMD90097.1"/>
    <property type="molecule type" value="Genomic_DNA"/>
</dbReference>
<protein>
    <submittedName>
        <fullName evidence="2">Uncharacterized protein</fullName>
    </submittedName>
</protein>
<evidence type="ECO:0000256" key="1">
    <source>
        <dbReference type="SAM" id="Coils"/>
    </source>
</evidence>
<organism evidence="2 3">
    <name type="scientific">Desulfovibrio fairfieldensis</name>
    <dbReference type="NCBI Taxonomy" id="44742"/>
    <lineage>
        <taxon>Bacteria</taxon>
        <taxon>Pseudomonadati</taxon>
        <taxon>Thermodesulfobacteriota</taxon>
        <taxon>Desulfovibrionia</taxon>
        <taxon>Desulfovibrionales</taxon>
        <taxon>Desulfovibrionaceae</taxon>
        <taxon>Desulfovibrio</taxon>
    </lineage>
</organism>
<proteinExistence type="predicted"/>
<dbReference type="AlphaFoldDB" id="A0A0X8JJU9"/>
<sequence length="310" mass="35321">MEDEDLYRNRSAMEIEDDLKTVQANLHRLQERRKKLKADLRRFKREKGRPLVAPNKDRAMLPVPEEISSENNPIWVDLAAYEQKEVDLQKMKDAFAAATWRKITNRLCALLGCSGADITIVYATSGSRNGQSVQLLAFKNRINYRFKTLFDSLATSPGGKPSFRPGTCTWTVPDTAQVRKLIGWRLHEYFRYVIDVRAGIALKAKLESPGFRPTFTKVDGIKYTKLLNSVITYAYRAEQTGEKDWERLLRRYKAAGDPFLCSLAGVIPSLGEKILCVLRGELSLPAGKTIREFVLEEYQALSRDVSNRLL</sequence>
<keyword evidence="3" id="KW-1185">Reference proteome</keyword>
<dbReference type="Proteomes" id="UP000069241">
    <property type="component" value="Chromosome"/>
</dbReference>
<dbReference type="RefSeq" id="WP_062252467.1">
    <property type="nucleotide sequence ID" value="NZ_CP014229.1"/>
</dbReference>
<keyword evidence="1" id="KW-0175">Coiled coil</keyword>
<evidence type="ECO:0000313" key="2">
    <source>
        <dbReference type="EMBL" id="AMD90097.1"/>
    </source>
</evidence>
<dbReference type="KEGG" id="dfi:AXF13_08165"/>
<reference evidence="3" key="1">
    <citation type="submission" date="2016-02" db="EMBL/GenBank/DDBJ databases">
        <authorList>
            <person name="Holder M.E."/>
            <person name="Ajami N.J."/>
            <person name="Petrosino J.F."/>
        </authorList>
    </citation>
    <scope>NUCLEOTIDE SEQUENCE [LARGE SCALE GENOMIC DNA]</scope>
    <source>
        <strain evidence="3">CCUG 45958</strain>
    </source>
</reference>
<evidence type="ECO:0000313" key="3">
    <source>
        <dbReference type="Proteomes" id="UP000069241"/>
    </source>
</evidence>
<name>A0A0X8JJU9_9BACT</name>
<feature type="coiled-coil region" evidence="1">
    <location>
        <begin position="12"/>
        <end position="46"/>
    </location>
</feature>
<gene>
    <name evidence="2" type="ORF">AXF13_08165</name>
</gene>